<evidence type="ECO:0000256" key="2">
    <source>
        <dbReference type="ARBA" id="ARBA00023043"/>
    </source>
</evidence>
<feature type="repeat" description="ANK" evidence="3">
    <location>
        <begin position="28"/>
        <end position="65"/>
    </location>
</feature>
<dbReference type="InterPro" id="IPR036770">
    <property type="entry name" value="Ankyrin_rpt-contain_sf"/>
</dbReference>
<dbReference type="PANTHER" id="PTHR24173">
    <property type="entry name" value="ANKYRIN REPEAT CONTAINING"/>
    <property type="match status" value="1"/>
</dbReference>
<sequence>MIACECGHKDIILTLLENGADPSICDNDGNNALHYALLTSSSEDNTIDIIQTLLSWHVNVNAQNKKKVTPLMIASDKGYTEVLLLLLEEADPNITDSKGDTALMRASANGKSEAVALLLMTYNANPSVTNYYGSTALCHAANNGHIEVITVLLSNYNPNQEEMEKAVTAACYGGHKNLIKLLVDKINLTKYQQDIFTACVSDNVEYIINQISSDLSSKSISVVRYLLNNDADVNVISKEQMTPLDIARVNKLNDIVQLLENNGGKTYSSLMKIKVEEIKEQLRTKLKVERLQAELFKKNYRMQANSTAASETESFHQPFTSIPTLPTDSKRAFDFHRQSYIPISAPA</sequence>
<name>A0A1X7SNB8_AMPQE</name>
<reference evidence="4" key="1">
    <citation type="submission" date="2017-05" db="UniProtKB">
        <authorList>
            <consortium name="EnsemblMetazoa"/>
        </authorList>
    </citation>
    <scope>IDENTIFICATION</scope>
</reference>
<dbReference type="EnsemblMetazoa" id="Aqu2.1.03587_001">
    <property type="protein sequence ID" value="Aqu2.1.03587_001"/>
    <property type="gene ID" value="Aqu2.1.03587"/>
</dbReference>
<dbReference type="Pfam" id="PF12796">
    <property type="entry name" value="Ank_2"/>
    <property type="match status" value="1"/>
</dbReference>
<dbReference type="OrthoDB" id="6151291at2759"/>
<dbReference type="SUPFAM" id="SSF48403">
    <property type="entry name" value="Ankyrin repeat"/>
    <property type="match status" value="1"/>
</dbReference>
<accession>A0A1X7SNB8</accession>
<protein>
    <submittedName>
        <fullName evidence="4">Uncharacterized protein</fullName>
    </submittedName>
</protein>
<organism evidence="4">
    <name type="scientific">Amphimedon queenslandica</name>
    <name type="common">Sponge</name>
    <dbReference type="NCBI Taxonomy" id="400682"/>
    <lineage>
        <taxon>Eukaryota</taxon>
        <taxon>Metazoa</taxon>
        <taxon>Porifera</taxon>
        <taxon>Demospongiae</taxon>
        <taxon>Heteroscleromorpha</taxon>
        <taxon>Haplosclerida</taxon>
        <taxon>Niphatidae</taxon>
        <taxon>Amphimedon</taxon>
    </lineage>
</organism>
<evidence type="ECO:0000256" key="3">
    <source>
        <dbReference type="PROSITE-ProRule" id="PRU00023"/>
    </source>
</evidence>
<evidence type="ECO:0000256" key="1">
    <source>
        <dbReference type="ARBA" id="ARBA00022737"/>
    </source>
</evidence>
<proteinExistence type="predicted"/>
<dbReference type="Pfam" id="PF13637">
    <property type="entry name" value="Ank_4"/>
    <property type="match status" value="1"/>
</dbReference>
<dbReference type="PANTHER" id="PTHR24173:SF74">
    <property type="entry name" value="ANKYRIN REPEAT DOMAIN-CONTAINING PROTEIN 16"/>
    <property type="match status" value="1"/>
</dbReference>
<feature type="repeat" description="ANK" evidence="3">
    <location>
        <begin position="1"/>
        <end position="27"/>
    </location>
</feature>
<dbReference type="SMART" id="SM00248">
    <property type="entry name" value="ANK"/>
    <property type="match status" value="8"/>
</dbReference>
<dbReference type="PRINTS" id="PR01415">
    <property type="entry name" value="ANKYRIN"/>
</dbReference>
<keyword evidence="2 3" id="KW-0040">ANK repeat</keyword>
<keyword evidence="1" id="KW-0677">Repeat</keyword>
<dbReference type="InterPro" id="IPR002110">
    <property type="entry name" value="Ankyrin_rpt"/>
</dbReference>
<dbReference type="PROSITE" id="PS50088">
    <property type="entry name" value="ANK_REPEAT"/>
    <property type="match status" value="3"/>
</dbReference>
<dbReference type="InParanoid" id="A0A1X7SNB8"/>
<dbReference type="AlphaFoldDB" id="A0A1X7SNB8"/>
<dbReference type="Gene3D" id="1.25.40.20">
    <property type="entry name" value="Ankyrin repeat-containing domain"/>
    <property type="match status" value="4"/>
</dbReference>
<evidence type="ECO:0000313" key="4">
    <source>
        <dbReference type="EnsemblMetazoa" id="Aqu2.1.03587_001"/>
    </source>
</evidence>
<feature type="repeat" description="ANK" evidence="3">
    <location>
        <begin position="98"/>
        <end position="131"/>
    </location>
</feature>